<dbReference type="AlphaFoldDB" id="A0AAV0TM81"/>
<dbReference type="PROSITE" id="PS50166">
    <property type="entry name" value="IMPORTIN_B_NT"/>
    <property type="match status" value="1"/>
</dbReference>
<dbReference type="EMBL" id="CANTFM010000526">
    <property type="protein sequence ID" value="CAI5724300.1"/>
    <property type="molecule type" value="Genomic_DNA"/>
</dbReference>
<accession>A0AAV0TM81</accession>
<sequence length="118" mass="13594">MEAVGQKLLDFSQPFDVTALDQVVQCMNDPKSPHQRVANQIMVALQEHQDSWTRASDILEQSSSIQTKFFGLQILEDAIRYRWKILPKDQREGIKSYIVGKLLSMSSDESTLHNQRIF</sequence>
<organism evidence="3 4">
    <name type="scientific">Peronospora destructor</name>
    <dbReference type="NCBI Taxonomy" id="86335"/>
    <lineage>
        <taxon>Eukaryota</taxon>
        <taxon>Sar</taxon>
        <taxon>Stramenopiles</taxon>
        <taxon>Oomycota</taxon>
        <taxon>Peronosporomycetes</taxon>
        <taxon>Peronosporales</taxon>
        <taxon>Peronosporaceae</taxon>
        <taxon>Peronospora</taxon>
    </lineage>
</organism>
<dbReference type="GO" id="GO:0005737">
    <property type="term" value="C:cytoplasm"/>
    <property type="evidence" value="ECO:0007669"/>
    <property type="project" value="TreeGrafter"/>
</dbReference>
<dbReference type="Pfam" id="PF03810">
    <property type="entry name" value="IBN_N"/>
    <property type="match status" value="1"/>
</dbReference>
<reference evidence="3" key="1">
    <citation type="submission" date="2022-12" db="EMBL/GenBank/DDBJ databases">
        <authorList>
            <person name="Webb A."/>
        </authorList>
    </citation>
    <scope>NUCLEOTIDE SEQUENCE</scope>
    <source>
        <strain evidence="3">Pd1</strain>
    </source>
</reference>
<evidence type="ECO:0000259" key="2">
    <source>
        <dbReference type="PROSITE" id="PS50166"/>
    </source>
</evidence>
<dbReference type="GO" id="GO:0005049">
    <property type="term" value="F:nuclear export signal receptor activity"/>
    <property type="evidence" value="ECO:0007669"/>
    <property type="project" value="InterPro"/>
</dbReference>
<dbReference type="GO" id="GO:0005634">
    <property type="term" value="C:nucleus"/>
    <property type="evidence" value="ECO:0007669"/>
    <property type="project" value="TreeGrafter"/>
</dbReference>
<dbReference type="PANTHER" id="PTHR11223:SF2">
    <property type="entry name" value="EXPORTIN-1"/>
    <property type="match status" value="1"/>
</dbReference>
<evidence type="ECO:0000256" key="1">
    <source>
        <dbReference type="ARBA" id="ARBA00009466"/>
    </source>
</evidence>
<evidence type="ECO:0000313" key="3">
    <source>
        <dbReference type="EMBL" id="CAI5724300.1"/>
    </source>
</evidence>
<evidence type="ECO:0000313" key="4">
    <source>
        <dbReference type="Proteomes" id="UP001162029"/>
    </source>
</evidence>
<proteinExistence type="inferred from homology"/>
<gene>
    <name evidence="3" type="ORF">PDE001_LOCUS3099</name>
</gene>
<dbReference type="PANTHER" id="PTHR11223">
    <property type="entry name" value="EXPORTIN 1/5"/>
    <property type="match status" value="1"/>
</dbReference>
<dbReference type="InterPro" id="IPR016024">
    <property type="entry name" value="ARM-type_fold"/>
</dbReference>
<dbReference type="InterPro" id="IPR001494">
    <property type="entry name" value="Importin-beta_N"/>
</dbReference>
<feature type="domain" description="Importin N-terminal" evidence="2">
    <location>
        <begin position="38"/>
        <end position="104"/>
    </location>
</feature>
<dbReference type="Proteomes" id="UP001162029">
    <property type="component" value="Unassembled WGS sequence"/>
</dbReference>
<name>A0AAV0TM81_9STRA</name>
<dbReference type="InterPro" id="IPR045065">
    <property type="entry name" value="XPO1/5"/>
</dbReference>
<dbReference type="GO" id="GO:0000055">
    <property type="term" value="P:ribosomal large subunit export from nucleus"/>
    <property type="evidence" value="ECO:0007669"/>
    <property type="project" value="TreeGrafter"/>
</dbReference>
<dbReference type="GO" id="GO:0031267">
    <property type="term" value="F:small GTPase binding"/>
    <property type="evidence" value="ECO:0007669"/>
    <property type="project" value="InterPro"/>
</dbReference>
<dbReference type="SUPFAM" id="SSF48371">
    <property type="entry name" value="ARM repeat"/>
    <property type="match status" value="1"/>
</dbReference>
<keyword evidence="4" id="KW-1185">Reference proteome</keyword>
<protein>
    <recommendedName>
        <fullName evidence="2">Importin N-terminal domain-containing protein</fullName>
    </recommendedName>
</protein>
<dbReference type="GO" id="GO:0006611">
    <property type="term" value="P:protein export from nucleus"/>
    <property type="evidence" value="ECO:0007669"/>
    <property type="project" value="InterPro"/>
</dbReference>
<comment type="caution">
    <text evidence="3">The sequence shown here is derived from an EMBL/GenBank/DDBJ whole genome shotgun (WGS) entry which is preliminary data.</text>
</comment>
<comment type="similarity">
    <text evidence="1">Belongs to the exportin family.</text>
</comment>
<dbReference type="SMART" id="SM00913">
    <property type="entry name" value="IBN_N"/>
    <property type="match status" value="1"/>
</dbReference>
<dbReference type="Gene3D" id="1.25.10.10">
    <property type="entry name" value="Leucine-rich Repeat Variant"/>
    <property type="match status" value="1"/>
</dbReference>
<dbReference type="InterPro" id="IPR011989">
    <property type="entry name" value="ARM-like"/>
</dbReference>
<dbReference type="GO" id="GO:0000056">
    <property type="term" value="P:ribosomal small subunit export from nucleus"/>
    <property type="evidence" value="ECO:0007669"/>
    <property type="project" value="TreeGrafter"/>
</dbReference>